<evidence type="ECO:0000256" key="3">
    <source>
        <dbReference type="ARBA" id="ARBA00022801"/>
    </source>
</evidence>
<dbReference type="SUPFAM" id="SSF55920">
    <property type="entry name" value="Creatinase/aminopeptidase"/>
    <property type="match status" value="1"/>
</dbReference>
<dbReference type="AlphaFoldDB" id="A0A1B7LBI8"/>
<feature type="domain" description="Peptidase M24" evidence="4">
    <location>
        <begin position="137"/>
        <end position="340"/>
    </location>
</feature>
<dbReference type="GO" id="GO:0008235">
    <property type="term" value="F:metalloexopeptidase activity"/>
    <property type="evidence" value="ECO:0007669"/>
    <property type="project" value="UniProtKB-ARBA"/>
</dbReference>
<dbReference type="PROSITE" id="PS00491">
    <property type="entry name" value="PROLINE_PEPTIDASE"/>
    <property type="match status" value="1"/>
</dbReference>
<dbReference type="PANTHER" id="PTHR46112:SF3">
    <property type="entry name" value="AMINOPEPTIDASE YPDF"/>
    <property type="match status" value="1"/>
</dbReference>
<keyword evidence="7" id="KW-1185">Reference proteome</keyword>
<dbReference type="PRINTS" id="PR00599">
    <property type="entry name" value="MAPEPTIDASE"/>
</dbReference>
<dbReference type="RefSeq" id="WP_066670714.1">
    <property type="nucleotide sequence ID" value="NZ_LYVF01000191.1"/>
</dbReference>
<dbReference type="Gene3D" id="3.90.230.10">
    <property type="entry name" value="Creatinase/methionine aminopeptidase superfamily"/>
    <property type="match status" value="1"/>
</dbReference>
<dbReference type="GO" id="GO:0046872">
    <property type="term" value="F:metal ion binding"/>
    <property type="evidence" value="ECO:0007669"/>
    <property type="project" value="UniProtKB-KW"/>
</dbReference>
<dbReference type="OrthoDB" id="9806388at2"/>
<dbReference type="InterPro" id="IPR001714">
    <property type="entry name" value="Pept_M24_MAP"/>
</dbReference>
<proteinExistence type="inferred from homology"/>
<accession>A0A1B7LBI8</accession>
<dbReference type="InterPro" id="IPR000587">
    <property type="entry name" value="Creatinase_N"/>
</dbReference>
<sequence length="361" mass="39503">MQQRIARVREACRAANVDALLVMRPENRYYLTGFTGSAGAVVVTARDVHFLADFRYYEQAKQQCPHCRVSMFKDSLFEKLAGELPGWGVTRPGCEGDFLTYRQFATLQEKLGDTGLTPLYGVVEKIRQVKDAGEIERLARAVALADRAFEHIRTFLRSGVTEREAALELEFFMRRQGAAKLAFDTILASGPRGAMPHGTATDRVLQAGDLVTLDFGCTLDGYNSDITRTVVIGRPPDARQQEIYRIVLEAQKAGIKAVRAGVKACDADRATRDVIAGYGYGDNFGHGTGHGVGLAVHEEPALSKRDETVLQPGMVVTVEPGIYLPGWGGVRIEDMVVVREDGCRILTGAPKEQLLICGRAG</sequence>
<gene>
    <name evidence="6" type="ORF">A6M21_14720</name>
</gene>
<evidence type="ECO:0000313" key="6">
    <source>
        <dbReference type="EMBL" id="OAT79850.1"/>
    </source>
</evidence>
<dbReference type="PANTHER" id="PTHR46112">
    <property type="entry name" value="AMINOPEPTIDASE"/>
    <property type="match status" value="1"/>
</dbReference>
<dbReference type="Gene3D" id="3.40.350.10">
    <property type="entry name" value="Creatinase/prolidase N-terminal domain"/>
    <property type="match status" value="1"/>
</dbReference>
<evidence type="ECO:0000256" key="1">
    <source>
        <dbReference type="ARBA" id="ARBA00008766"/>
    </source>
</evidence>
<feature type="domain" description="Creatinase N-terminal" evidence="5">
    <location>
        <begin position="4"/>
        <end position="129"/>
    </location>
</feature>
<name>A0A1B7LBI8_9FIRM</name>
<evidence type="ECO:0000313" key="7">
    <source>
        <dbReference type="Proteomes" id="UP000078532"/>
    </source>
</evidence>
<dbReference type="InterPro" id="IPR036005">
    <property type="entry name" value="Creatinase/aminopeptidase-like"/>
</dbReference>
<dbReference type="InterPro" id="IPR000994">
    <property type="entry name" value="Pept_M24"/>
</dbReference>
<comment type="similarity">
    <text evidence="1">Belongs to the peptidase M24B family.</text>
</comment>
<dbReference type="FunFam" id="3.90.230.10:FF:000014">
    <property type="entry name" value="Aminopeptidase P family protein"/>
    <property type="match status" value="1"/>
</dbReference>
<comment type="caution">
    <text evidence="6">The sequence shown here is derived from an EMBL/GenBank/DDBJ whole genome shotgun (WGS) entry which is preliminary data.</text>
</comment>
<dbReference type="STRING" id="1838280.A6M21_14720"/>
<keyword evidence="2" id="KW-0479">Metal-binding</keyword>
<dbReference type="CDD" id="cd01092">
    <property type="entry name" value="APP-like"/>
    <property type="match status" value="1"/>
</dbReference>
<dbReference type="InterPro" id="IPR029149">
    <property type="entry name" value="Creatin/AminoP/Spt16_N"/>
</dbReference>
<organism evidence="6 7">
    <name type="scientific">Desulfotomaculum copahuensis</name>
    <dbReference type="NCBI Taxonomy" id="1838280"/>
    <lineage>
        <taxon>Bacteria</taxon>
        <taxon>Bacillati</taxon>
        <taxon>Bacillota</taxon>
        <taxon>Clostridia</taxon>
        <taxon>Eubacteriales</taxon>
        <taxon>Desulfotomaculaceae</taxon>
        <taxon>Desulfotomaculum</taxon>
    </lineage>
</organism>
<evidence type="ECO:0000256" key="2">
    <source>
        <dbReference type="ARBA" id="ARBA00022723"/>
    </source>
</evidence>
<dbReference type="InterPro" id="IPR050659">
    <property type="entry name" value="Peptidase_M24B"/>
</dbReference>
<dbReference type="EMBL" id="LYVF01000191">
    <property type="protein sequence ID" value="OAT79850.1"/>
    <property type="molecule type" value="Genomic_DNA"/>
</dbReference>
<dbReference type="Pfam" id="PF00557">
    <property type="entry name" value="Peptidase_M24"/>
    <property type="match status" value="1"/>
</dbReference>
<dbReference type="InterPro" id="IPR001131">
    <property type="entry name" value="Peptidase_M24B_aminopep-P_CS"/>
</dbReference>
<dbReference type="SUPFAM" id="SSF53092">
    <property type="entry name" value="Creatinase/prolidase N-terminal domain"/>
    <property type="match status" value="1"/>
</dbReference>
<evidence type="ECO:0000259" key="4">
    <source>
        <dbReference type="Pfam" id="PF00557"/>
    </source>
</evidence>
<dbReference type="Pfam" id="PF01321">
    <property type="entry name" value="Creatinase_N"/>
    <property type="match status" value="1"/>
</dbReference>
<evidence type="ECO:0000259" key="5">
    <source>
        <dbReference type="Pfam" id="PF01321"/>
    </source>
</evidence>
<keyword evidence="3" id="KW-0378">Hydrolase</keyword>
<reference evidence="6 7" key="1">
    <citation type="submission" date="2016-04" db="EMBL/GenBank/DDBJ databases">
        <authorList>
            <person name="Evans L.H."/>
            <person name="Alamgir A."/>
            <person name="Owens N."/>
            <person name="Weber N.D."/>
            <person name="Virtaneva K."/>
            <person name="Barbian K."/>
            <person name="Babar A."/>
            <person name="Rosenke K."/>
        </authorList>
    </citation>
    <scope>NUCLEOTIDE SEQUENCE [LARGE SCALE GENOMIC DNA]</scope>
    <source>
        <strain evidence="6 7">LMa1</strain>
    </source>
</reference>
<protein>
    <submittedName>
        <fullName evidence="6">Xaa-Pro dipeptidase</fullName>
    </submittedName>
</protein>
<dbReference type="GO" id="GO:0004177">
    <property type="term" value="F:aminopeptidase activity"/>
    <property type="evidence" value="ECO:0007669"/>
    <property type="project" value="UniProtKB-ARBA"/>
</dbReference>
<dbReference type="Proteomes" id="UP000078532">
    <property type="component" value="Unassembled WGS sequence"/>
</dbReference>